<protein>
    <submittedName>
        <fullName evidence="3">Dihydroxy-acid dehydratase</fullName>
    </submittedName>
</protein>
<organism evidence="3 4">
    <name type="scientific">Pseudoalteromonas caenipelagi</name>
    <dbReference type="NCBI Taxonomy" id="2726988"/>
    <lineage>
        <taxon>Bacteria</taxon>
        <taxon>Pseudomonadati</taxon>
        <taxon>Pseudomonadota</taxon>
        <taxon>Gammaproteobacteria</taxon>
        <taxon>Alteromonadales</taxon>
        <taxon>Pseudoalteromonadaceae</taxon>
        <taxon>Pseudoalteromonas</taxon>
    </lineage>
</organism>
<dbReference type="InterPro" id="IPR045474">
    <property type="entry name" value="GEVED"/>
</dbReference>
<name>A0A849VGI6_9GAMM</name>
<evidence type="ECO:0000313" key="3">
    <source>
        <dbReference type="EMBL" id="NOU51900.1"/>
    </source>
</evidence>
<evidence type="ECO:0000256" key="1">
    <source>
        <dbReference type="SAM" id="SignalP"/>
    </source>
</evidence>
<dbReference type="RefSeq" id="WP_171626946.1">
    <property type="nucleotide sequence ID" value="NZ_JABBPG010000006.1"/>
</dbReference>
<keyword evidence="1" id="KW-0732">Signal</keyword>
<evidence type="ECO:0000313" key="4">
    <source>
        <dbReference type="Proteomes" id="UP000586305"/>
    </source>
</evidence>
<dbReference type="Proteomes" id="UP000586305">
    <property type="component" value="Unassembled WGS sequence"/>
</dbReference>
<accession>A0A849VGI6</accession>
<feature type="domain" description="GEVED" evidence="2">
    <location>
        <begin position="207"/>
        <end position="279"/>
    </location>
</feature>
<comment type="caution">
    <text evidence="3">The sequence shown here is derived from an EMBL/GenBank/DDBJ whole genome shotgun (WGS) entry which is preliminary data.</text>
</comment>
<feature type="signal peptide" evidence="1">
    <location>
        <begin position="1"/>
        <end position="20"/>
    </location>
</feature>
<proteinExistence type="predicted"/>
<dbReference type="Pfam" id="PF20009">
    <property type="entry name" value="GEVED"/>
    <property type="match status" value="1"/>
</dbReference>
<keyword evidence="4" id="KW-1185">Reference proteome</keyword>
<dbReference type="AlphaFoldDB" id="A0A849VGI6"/>
<reference evidence="3 4" key="1">
    <citation type="submission" date="2020-04" db="EMBL/GenBank/DDBJ databases">
        <title>Pseudoalteromonas caenipelagi sp. nov., isolated from a tidal flat.</title>
        <authorList>
            <person name="Park S."/>
            <person name="Yoon J.-H."/>
        </authorList>
    </citation>
    <scope>NUCLEOTIDE SEQUENCE [LARGE SCALE GENOMIC DNA]</scope>
    <source>
        <strain evidence="3 4">JBTF-M23</strain>
    </source>
</reference>
<gene>
    <name evidence="3" type="ORF">HG263_15290</name>
</gene>
<dbReference type="EMBL" id="JABBPG010000006">
    <property type="protein sequence ID" value="NOU51900.1"/>
    <property type="molecule type" value="Genomic_DNA"/>
</dbReference>
<feature type="chain" id="PRO_5032900562" evidence="1">
    <location>
        <begin position="21"/>
        <end position="281"/>
    </location>
</feature>
<evidence type="ECO:0000259" key="2">
    <source>
        <dbReference type="Pfam" id="PF20009"/>
    </source>
</evidence>
<sequence>MMKPLFIATSVMCAATQVQAATELEQQANYNEVGEFLTVEQAQGRFAWLEKCYDGLLVEIWERSHDTTQIISKEEKLKQLRTLWLSADKVAQGRVNYLTFANSDFSNPYQWRAGNSVNDACSTMPPEYVPVALQTTLLKNQYCENQSYDNEWEWIEKVTVEEFSHESQSHSYSAITGKVISLPAGRAVKMSVTPGNKEPQYPSYVAMRVWIDWDQDGVMSDSEMVHKSASDAPFQFTFEVPAEVPDGVTLMRIASDAGGGSDNACKRVQYGEVEDYLVTIR</sequence>